<feature type="domain" description="Reverse transcriptase Ty1/copia-type" evidence="1">
    <location>
        <begin position="57"/>
        <end position="292"/>
    </location>
</feature>
<keyword evidence="2" id="KW-0548">Nucleotidyltransferase</keyword>
<dbReference type="GO" id="GO:0003887">
    <property type="term" value="F:DNA-directed DNA polymerase activity"/>
    <property type="evidence" value="ECO:0007669"/>
    <property type="project" value="UniProtKB-KW"/>
</dbReference>
<dbReference type="Proteomes" id="UP000320475">
    <property type="component" value="Unassembled WGS sequence"/>
</dbReference>
<evidence type="ECO:0000313" key="2">
    <source>
        <dbReference type="EMBL" id="TPX47662.1"/>
    </source>
</evidence>
<dbReference type="InterPro" id="IPR013103">
    <property type="entry name" value="RVT_2"/>
</dbReference>
<comment type="caution">
    <text evidence="2">The sequence shown here is derived from an EMBL/GenBank/DDBJ whole genome shotgun (WGS) entry which is preliminary data.</text>
</comment>
<evidence type="ECO:0000259" key="1">
    <source>
        <dbReference type="Pfam" id="PF07727"/>
    </source>
</evidence>
<dbReference type="AlphaFoldDB" id="A0A507D7Y0"/>
<evidence type="ECO:0000313" key="3">
    <source>
        <dbReference type="Proteomes" id="UP000320475"/>
    </source>
</evidence>
<dbReference type="Pfam" id="PF07727">
    <property type="entry name" value="RVT_2"/>
    <property type="match status" value="1"/>
</dbReference>
<reference evidence="2 3" key="1">
    <citation type="journal article" date="2019" name="Sci. Rep.">
        <title>Comparative genomics of chytrid fungi reveal insights into the obligate biotrophic and pathogenic lifestyle of Synchytrium endobioticum.</title>
        <authorList>
            <person name="van de Vossenberg B.T.L.H."/>
            <person name="Warris S."/>
            <person name="Nguyen H.D.T."/>
            <person name="van Gent-Pelzer M.P.E."/>
            <person name="Joly D.L."/>
            <person name="van de Geest H.C."/>
            <person name="Bonants P.J.M."/>
            <person name="Smith D.S."/>
            <person name="Levesque C.A."/>
            <person name="van der Lee T.A.J."/>
        </authorList>
    </citation>
    <scope>NUCLEOTIDE SEQUENCE [LARGE SCALE GENOMIC DNA]</scope>
    <source>
        <strain evidence="2 3">LEV6574</strain>
    </source>
</reference>
<organism evidence="2 3">
    <name type="scientific">Synchytrium endobioticum</name>
    <dbReference type="NCBI Taxonomy" id="286115"/>
    <lineage>
        <taxon>Eukaryota</taxon>
        <taxon>Fungi</taxon>
        <taxon>Fungi incertae sedis</taxon>
        <taxon>Chytridiomycota</taxon>
        <taxon>Chytridiomycota incertae sedis</taxon>
        <taxon>Chytridiomycetes</taxon>
        <taxon>Synchytriales</taxon>
        <taxon>Synchytriaceae</taxon>
        <taxon>Synchytrium</taxon>
    </lineage>
</organism>
<gene>
    <name evidence="2" type="ORF">SeLEV6574_g02522</name>
</gene>
<accession>A0A507D7Y0</accession>
<name>A0A507D7Y0_9FUNG</name>
<sequence length="314" mass="35932">MDKPVYQDTSLNILHNTTDEKIPKNIEEAKSLPTWQKWKEAIQSEYKSLKDRNVFSEIMELPKGRHMIGNRIILTIKQEPAKRYKARLVAQGFGQRYGIDYQATYAPVLDCRTYRYLIGISTFMNWETHAMDIQTAYLYGELSEEIFMKVPEGLKTPTQMENPCIKLQKSIYGLKQSGRQWFAKYSEVLKGNGFTNTQECPSVFFKLTENGPVITPIYVDDTNVMGPAQAVANVKKGLASHFQMKDFGKVSQCVGIEVDHLPNGTFIHQSRLISKILRTMNLMNTKTRQSPLQVRSTSIDTDLYAPIRDGEAWV</sequence>
<dbReference type="OrthoDB" id="5598545at2759"/>
<protein>
    <submittedName>
        <fullName evidence="2">DNA-directed DNA polymerase</fullName>
    </submittedName>
</protein>
<proteinExistence type="predicted"/>
<dbReference type="SUPFAM" id="SSF56672">
    <property type="entry name" value="DNA/RNA polymerases"/>
    <property type="match status" value="1"/>
</dbReference>
<dbReference type="EMBL" id="QEAM01000072">
    <property type="protein sequence ID" value="TPX47662.1"/>
    <property type="molecule type" value="Genomic_DNA"/>
</dbReference>
<dbReference type="VEuPathDB" id="FungiDB:SeMB42_g01046"/>
<keyword evidence="2" id="KW-0808">Transferase</keyword>
<dbReference type="InterPro" id="IPR043502">
    <property type="entry name" value="DNA/RNA_pol_sf"/>
</dbReference>
<keyword evidence="2" id="KW-0239">DNA-directed DNA polymerase</keyword>